<protein>
    <submittedName>
        <fullName evidence="1">Uncharacterized protein</fullName>
    </submittedName>
</protein>
<evidence type="ECO:0000313" key="1">
    <source>
        <dbReference type="EMBL" id="KAK2109647.1"/>
    </source>
</evidence>
<reference evidence="1 2" key="1">
    <citation type="submission" date="2023-05" db="EMBL/GenBank/DDBJ databases">
        <title>B98-5 Cell Line De Novo Hybrid Assembly: An Optical Mapping Approach.</title>
        <authorList>
            <person name="Kananen K."/>
            <person name="Auerbach J.A."/>
            <person name="Kautto E."/>
            <person name="Blachly J.S."/>
        </authorList>
    </citation>
    <scope>NUCLEOTIDE SEQUENCE [LARGE SCALE GENOMIC DNA]</scope>
    <source>
        <strain evidence="1">B95-8</strain>
        <tissue evidence="1">Cell line</tissue>
    </source>
</reference>
<comment type="caution">
    <text evidence="1">The sequence shown here is derived from an EMBL/GenBank/DDBJ whole genome shotgun (WGS) entry which is preliminary data.</text>
</comment>
<evidence type="ECO:0000313" key="2">
    <source>
        <dbReference type="Proteomes" id="UP001266305"/>
    </source>
</evidence>
<keyword evidence="2" id="KW-1185">Reference proteome</keyword>
<name>A0ABQ9VK77_SAGOE</name>
<gene>
    <name evidence="1" type="ORF">P7K49_009393</name>
</gene>
<sequence>AQRVYTEQPGPQERAQALEVPGIRRSRASMQRSLRYLGEAGHLPIARTGSIFVPWRS</sequence>
<dbReference type="EMBL" id="JASSZA010000005">
    <property type="protein sequence ID" value="KAK2109647.1"/>
    <property type="molecule type" value="Genomic_DNA"/>
</dbReference>
<feature type="non-terminal residue" evidence="1">
    <location>
        <position position="57"/>
    </location>
</feature>
<organism evidence="1 2">
    <name type="scientific">Saguinus oedipus</name>
    <name type="common">Cotton-top tamarin</name>
    <name type="synonym">Oedipomidas oedipus</name>
    <dbReference type="NCBI Taxonomy" id="9490"/>
    <lineage>
        <taxon>Eukaryota</taxon>
        <taxon>Metazoa</taxon>
        <taxon>Chordata</taxon>
        <taxon>Craniata</taxon>
        <taxon>Vertebrata</taxon>
        <taxon>Euteleostomi</taxon>
        <taxon>Mammalia</taxon>
        <taxon>Eutheria</taxon>
        <taxon>Euarchontoglires</taxon>
        <taxon>Primates</taxon>
        <taxon>Haplorrhini</taxon>
        <taxon>Platyrrhini</taxon>
        <taxon>Cebidae</taxon>
        <taxon>Callitrichinae</taxon>
        <taxon>Saguinus</taxon>
    </lineage>
</organism>
<proteinExistence type="predicted"/>
<dbReference type="Proteomes" id="UP001266305">
    <property type="component" value="Unassembled WGS sequence"/>
</dbReference>
<feature type="non-terminal residue" evidence="1">
    <location>
        <position position="1"/>
    </location>
</feature>
<accession>A0ABQ9VK77</accession>